<feature type="transmembrane region" description="Helical" evidence="5">
    <location>
        <begin position="103"/>
        <end position="125"/>
    </location>
</feature>
<evidence type="ECO:0000256" key="4">
    <source>
        <dbReference type="ARBA" id="ARBA00023136"/>
    </source>
</evidence>
<reference evidence="6 8" key="1">
    <citation type="submission" date="2015-09" db="EMBL/GenBank/DDBJ databases">
        <authorList>
            <person name="Rodrigo-Torres L."/>
            <person name="Arahal D.R."/>
        </authorList>
    </citation>
    <scope>NUCLEOTIDE SEQUENCE [LARGE SCALE GENOMIC DNA]</scope>
    <source>
        <strain evidence="6 8">CECT 5118</strain>
    </source>
</reference>
<evidence type="ECO:0000256" key="1">
    <source>
        <dbReference type="ARBA" id="ARBA00004370"/>
    </source>
</evidence>
<feature type="transmembrane region" description="Helical" evidence="5">
    <location>
        <begin position="63"/>
        <end position="91"/>
    </location>
</feature>
<feature type="transmembrane region" description="Helical" evidence="5">
    <location>
        <begin position="12"/>
        <end position="33"/>
    </location>
</feature>
<proteinExistence type="predicted"/>
<evidence type="ECO:0000313" key="8">
    <source>
        <dbReference type="Proteomes" id="UP000051086"/>
    </source>
</evidence>
<protein>
    <submittedName>
        <fullName evidence="7">MAPEG family protein</fullName>
    </submittedName>
</protein>
<dbReference type="Proteomes" id="UP000051887">
    <property type="component" value="Unassembled WGS sequence"/>
</dbReference>
<evidence type="ECO:0000256" key="3">
    <source>
        <dbReference type="ARBA" id="ARBA00022989"/>
    </source>
</evidence>
<dbReference type="Pfam" id="PF01124">
    <property type="entry name" value="MAPEG"/>
    <property type="match status" value="1"/>
</dbReference>
<dbReference type="RefSeq" id="WP_165590049.1">
    <property type="nucleotide sequence ID" value="NZ_CYSB01000035.1"/>
</dbReference>
<comment type="subcellular location">
    <subcellularLocation>
        <location evidence="1">Membrane</location>
    </subcellularLocation>
</comment>
<accession>A0A0P1FKE7</accession>
<keyword evidence="3 5" id="KW-1133">Transmembrane helix</keyword>
<dbReference type="SUPFAM" id="SSF161084">
    <property type="entry name" value="MAPEG domain-like"/>
    <property type="match status" value="1"/>
</dbReference>
<dbReference type="AlphaFoldDB" id="A0A0P1FKE7"/>
<evidence type="ECO:0000313" key="6">
    <source>
        <dbReference type="EMBL" id="CUH68493.1"/>
    </source>
</evidence>
<gene>
    <name evidence="6" type="ORF">TL5118_02642</name>
    <name evidence="7" type="ORF">TL5120_03990</name>
</gene>
<dbReference type="EMBL" id="CYSC01000044">
    <property type="protein sequence ID" value="CUH74171.1"/>
    <property type="molecule type" value="Genomic_DNA"/>
</dbReference>
<dbReference type="InterPro" id="IPR001129">
    <property type="entry name" value="Membr-assoc_MAPEG"/>
</dbReference>
<dbReference type="Gene3D" id="1.20.120.550">
    <property type="entry name" value="Membrane associated eicosanoid/glutathione metabolism-like domain"/>
    <property type="match status" value="1"/>
</dbReference>
<dbReference type="Proteomes" id="UP000051086">
    <property type="component" value="Unassembled WGS sequence"/>
</dbReference>
<dbReference type="GO" id="GO:0016020">
    <property type="term" value="C:membrane"/>
    <property type="evidence" value="ECO:0007669"/>
    <property type="project" value="UniProtKB-SubCell"/>
</dbReference>
<keyword evidence="2 5" id="KW-0812">Transmembrane</keyword>
<sequence length="126" mass="13917">MLTWLLLGTVLYLLTAYLPSLFLISGIGIGGYLGTRDEDPEVNALHGRANRASRNFEENYAPFMALGILAFVVPSADMALATMGAMIFVLARLFYLPLYLRGVFFWRSAMFTVGWVGMLIMGVALI</sequence>
<evidence type="ECO:0000313" key="7">
    <source>
        <dbReference type="EMBL" id="CUH74171.1"/>
    </source>
</evidence>
<evidence type="ECO:0000256" key="5">
    <source>
        <dbReference type="SAM" id="Phobius"/>
    </source>
</evidence>
<keyword evidence="4 5" id="KW-0472">Membrane</keyword>
<evidence type="ECO:0000256" key="2">
    <source>
        <dbReference type="ARBA" id="ARBA00022692"/>
    </source>
</evidence>
<dbReference type="InterPro" id="IPR023352">
    <property type="entry name" value="MAPEG-like_dom_sf"/>
</dbReference>
<name>A0A0P1FKE7_9RHOB</name>
<reference evidence="7 9" key="2">
    <citation type="submission" date="2015-09" db="EMBL/GenBank/DDBJ databases">
        <authorList>
            <consortium name="Swine Surveillance"/>
        </authorList>
    </citation>
    <scope>NUCLEOTIDE SEQUENCE [LARGE SCALE GENOMIC DNA]</scope>
    <source>
        <strain evidence="7 9">5120</strain>
    </source>
</reference>
<dbReference type="EMBL" id="CYSB01000035">
    <property type="protein sequence ID" value="CUH68493.1"/>
    <property type="molecule type" value="Genomic_DNA"/>
</dbReference>
<keyword evidence="8" id="KW-1185">Reference proteome</keyword>
<evidence type="ECO:0000313" key="9">
    <source>
        <dbReference type="Proteomes" id="UP000051887"/>
    </source>
</evidence>
<organism evidence="7 9">
    <name type="scientific">Thalassovita autumnalis</name>
    <dbReference type="NCBI Taxonomy" id="2072972"/>
    <lineage>
        <taxon>Bacteria</taxon>
        <taxon>Pseudomonadati</taxon>
        <taxon>Pseudomonadota</taxon>
        <taxon>Alphaproteobacteria</taxon>
        <taxon>Rhodobacterales</taxon>
        <taxon>Roseobacteraceae</taxon>
        <taxon>Thalassovita</taxon>
    </lineage>
</organism>